<evidence type="ECO:0000313" key="12">
    <source>
        <dbReference type="EMBL" id="KAF5390633.1"/>
    </source>
</evidence>
<dbReference type="InterPro" id="IPR009057">
    <property type="entry name" value="Homeodomain-like_sf"/>
</dbReference>
<dbReference type="EMBL" id="JAACJN010000014">
    <property type="protein sequence ID" value="KAF5390633.1"/>
    <property type="molecule type" value="Genomic_DNA"/>
</dbReference>
<feature type="region of interest" description="Disordered" evidence="10">
    <location>
        <begin position="426"/>
        <end position="445"/>
    </location>
</feature>
<comment type="similarity">
    <text evidence="2">Belongs to the SWC4 family.</text>
</comment>
<protein>
    <recommendedName>
        <fullName evidence="3">SWR1-complex protein 4</fullName>
    </recommendedName>
</protein>
<dbReference type="GO" id="GO:0000812">
    <property type="term" value="C:Swr1 complex"/>
    <property type="evidence" value="ECO:0007669"/>
    <property type="project" value="TreeGrafter"/>
</dbReference>
<feature type="coiled-coil region" evidence="9">
    <location>
        <begin position="232"/>
        <end position="259"/>
    </location>
</feature>
<evidence type="ECO:0000256" key="8">
    <source>
        <dbReference type="ARBA" id="ARBA00025264"/>
    </source>
</evidence>
<name>A0A8H5HW99_9AGAR</name>
<dbReference type="PANTHER" id="PTHR12855:SF10">
    <property type="entry name" value="DNA METHYLTRANSFERASE 1-ASSOCIATED PROTEIN 1"/>
    <property type="match status" value="1"/>
</dbReference>
<comment type="function">
    <text evidence="8">Component of the SWR1 complex which mediates the ATP-dependent exchange of histone H2A for the H2A variant HZT1 leading to transcriptional regulation of selected genes by chromatin remodeling. Component of the NuA4 histone acetyltransferase complex which is involved in transcriptional activation of selected genes principally by acetylation of nucleosomal histone H4 and H2A. The NuA4 complex is also involved in DNA repair.</text>
</comment>
<dbReference type="GO" id="GO:0000122">
    <property type="term" value="P:negative regulation of transcription by RNA polymerase II"/>
    <property type="evidence" value="ECO:0007669"/>
    <property type="project" value="TreeGrafter"/>
</dbReference>
<evidence type="ECO:0000259" key="11">
    <source>
        <dbReference type="PROSITE" id="PS50090"/>
    </source>
</evidence>
<dbReference type="InterPro" id="IPR027109">
    <property type="entry name" value="Swc4/Dmap1"/>
</dbReference>
<feature type="domain" description="Myb-like" evidence="11">
    <location>
        <begin position="126"/>
        <end position="181"/>
    </location>
</feature>
<organism evidence="12 13">
    <name type="scientific">Collybiopsis confluens</name>
    <dbReference type="NCBI Taxonomy" id="2823264"/>
    <lineage>
        <taxon>Eukaryota</taxon>
        <taxon>Fungi</taxon>
        <taxon>Dikarya</taxon>
        <taxon>Basidiomycota</taxon>
        <taxon>Agaricomycotina</taxon>
        <taxon>Agaricomycetes</taxon>
        <taxon>Agaricomycetidae</taxon>
        <taxon>Agaricales</taxon>
        <taxon>Marasmiineae</taxon>
        <taxon>Omphalotaceae</taxon>
        <taxon>Collybiopsis</taxon>
    </lineage>
</organism>
<dbReference type="PANTHER" id="PTHR12855">
    <property type="entry name" value="DNA METHYLTRANSFERASE 1-ASSOCIATED PROTEIN 1 FAMILY MEMBER"/>
    <property type="match status" value="1"/>
</dbReference>
<dbReference type="OrthoDB" id="19740at2759"/>
<keyword evidence="13" id="KW-1185">Reference proteome</keyword>
<evidence type="ECO:0000256" key="10">
    <source>
        <dbReference type="SAM" id="MobiDB-lite"/>
    </source>
</evidence>
<gene>
    <name evidence="12" type="ORF">D9757_002634</name>
</gene>
<sequence length="540" mass="61378">MATAADVRSILSIPSTSIAGPSQPRKPSVSVNRKPEGISRELYSLIGPSAPALAAQLAKPRLKQKPNLGGGGKVKWEWRKFRNSARSDSLELSHWVKASQDADAEYKFAKYDKKPTVYQWSQDEYSRHLEDSDWTKEETEYLFKIANEYDLRWYIIHDRYEYPNGRERELEDLKDRYYSVCRKLIRNRTWAGDEASRNALLLSFHYDKERETIRRKYVASLANRTPDQIQEEEALYVELKRLEQNERQFKKDRENLLRTLAGIDSGLPDIVEDDASLIINDPKKKRFKGDIDVPQTPILTAPVMKRPPAVNKNAVYDATHCIIRNDPPSNAPATKVAHTPAFMRSFKIPYPKAAIAPKVNSLLTELGVSGSRLVMPTQANCQHLESVMDAAMNLVELKKVLDKVNQDIEVLKARLELKDDMRDSASVADGMEEAESENRRSRSVTSGRGRKSVECILDLLLCYPNYFLRVVVQCLSLLLIPLSPLPQGGQESGKNARSLSYTGIIRCCMQLLLEVTIFDVELATCSAEKVLRFGLHWLYS</sequence>
<evidence type="ECO:0000256" key="4">
    <source>
        <dbReference type="ARBA" id="ARBA00022853"/>
    </source>
</evidence>
<keyword evidence="4" id="KW-0156">Chromatin regulator</keyword>
<evidence type="ECO:0000256" key="2">
    <source>
        <dbReference type="ARBA" id="ARBA00006918"/>
    </source>
</evidence>
<dbReference type="GO" id="GO:0006281">
    <property type="term" value="P:DNA repair"/>
    <property type="evidence" value="ECO:0007669"/>
    <property type="project" value="InterPro"/>
</dbReference>
<dbReference type="Proteomes" id="UP000518752">
    <property type="component" value="Unassembled WGS sequence"/>
</dbReference>
<dbReference type="GO" id="GO:0003714">
    <property type="term" value="F:transcription corepressor activity"/>
    <property type="evidence" value="ECO:0007669"/>
    <property type="project" value="TreeGrafter"/>
</dbReference>
<dbReference type="InterPro" id="IPR001005">
    <property type="entry name" value="SANT/Myb"/>
</dbReference>
<dbReference type="Gene3D" id="1.10.10.60">
    <property type="entry name" value="Homeodomain-like"/>
    <property type="match status" value="1"/>
</dbReference>
<dbReference type="AlphaFoldDB" id="A0A8H5HW99"/>
<evidence type="ECO:0000256" key="3">
    <source>
        <dbReference type="ARBA" id="ARBA00019132"/>
    </source>
</evidence>
<keyword evidence="9" id="KW-0175">Coiled coil</keyword>
<evidence type="ECO:0000256" key="1">
    <source>
        <dbReference type="ARBA" id="ARBA00004123"/>
    </source>
</evidence>
<feature type="coiled-coil region" evidence="9">
    <location>
        <begin position="394"/>
        <end position="421"/>
    </location>
</feature>
<feature type="region of interest" description="Disordered" evidence="10">
    <location>
        <begin position="15"/>
        <end position="34"/>
    </location>
</feature>
<evidence type="ECO:0000256" key="5">
    <source>
        <dbReference type="ARBA" id="ARBA00023015"/>
    </source>
</evidence>
<proteinExistence type="inferred from homology"/>
<dbReference type="SMART" id="SM00717">
    <property type="entry name" value="SANT"/>
    <property type="match status" value="1"/>
</dbReference>
<reference evidence="12 13" key="1">
    <citation type="journal article" date="2020" name="ISME J.">
        <title>Uncovering the hidden diversity of litter-decomposition mechanisms in mushroom-forming fungi.</title>
        <authorList>
            <person name="Floudas D."/>
            <person name="Bentzer J."/>
            <person name="Ahren D."/>
            <person name="Johansson T."/>
            <person name="Persson P."/>
            <person name="Tunlid A."/>
        </authorList>
    </citation>
    <scope>NUCLEOTIDE SEQUENCE [LARGE SCALE GENOMIC DNA]</scope>
    <source>
        <strain evidence="12 13">CBS 406.79</strain>
    </source>
</reference>
<evidence type="ECO:0000313" key="13">
    <source>
        <dbReference type="Proteomes" id="UP000518752"/>
    </source>
</evidence>
<dbReference type="SUPFAM" id="SSF46689">
    <property type="entry name" value="Homeodomain-like"/>
    <property type="match status" value="1"/>
</dbReference>
<comment type="subcellular location">
    <subcellularLocation>
        <location evidence="1">Nucleus</location>
    </subcellularLocation>
</comment>
<keyword evidence="6" id="KW-0804">Transcription</keyword>
<evidence type="ECO:0000256" key="6">
    <source>
        <dbReference type="ARBA" id="ARBA00023163"/>
    </source>
</evidence>
<keyword evidence="7" id="KW-0539">Nucleus</keyword>
<dbReference type="Pfam" id="PF16282">
    <property type="entry name" value="SANT_DAMP1_like"/>
    <property type="match status" value="1"/>
</dbReference>
<evidence type="ECO:0000256" key="7">
    <source>
        <dbReference type="ARBA" id="ARBA00023242"/>
    </source>
</evidence>
<comment type="caution">
    <text evidence="12">The sequence shown here is derived from an EMBL/GenBank/DDBJ whole genome shotgun (WGS) entry which is preliminary data.</text>
</comment>
<accession>A0A8H5HW99</accession>
<evidence type="ECO:0000256" key="9">
    <source>
        <dbReference type="SAM" id="Coils"/>
    </source>
</evidence>
<dbReference type="GO" id="GO:0006338">
    <property type="term" value="P:chromatin remodeling"/>
    <property type="evidence" value="ECO:0007669"/>
    <property type="project" value="InterPro"/>
</dbReference>
<dbReference type="PROSITE" id="PS50090">
    <property type="entry name" value="MYB_LIKE"/>
    <property type="match status" value="1"/>
</dbReference>
<keyword evidence="5" id="KW-0805">Transcription regulation</keyword>
<dbReference type="FunFam" id="1.10.10.60:FF:000087">
    <property type="entry name" value="DNA methyltransferase 1-associated protein 1"/>
    <property type="match status" value="1"/>
</dbReference>
<dbReference type="InterPro" id="IPR032563">
    <property type="entry name" value="DAMP1_SANT-like"/>
</dbReference>
<dbReference type="GO" id="GO:0035267">
    <property type="term" value="C:NuA4 histone acetyltransferase complex"/>
    <property type="evidence" value="ECO:0007669"/>
    <property type="project" value="InterPro"/>
</dbReference>